<feature type="domain" description="VWFA" evidence="3">
    <location>
        <begin position="101"/>
        <end position="239"/>
    </location>
</feature>
<dbReference type="InterPro" id="IPR036465">
    <property type="entry name" value="vWFA_dom_sf"/>
</dbReference>
<evidence type="ECO:0000259" key="3">
    <source>
        <dbReference type="PROSITE" id="PS50234"/>
    </source>
</evidence>
<dbReference type="PROSITE" id="PS50005">
    <property type="entry name" value="TPR"/>
    <property type="match status" value="1"/>
</dbReference>
<dbReference type="EMBL" id="MVBK01000067">
    <property type="protein sequence ID" value="OOG23366.1"/>
    <property type="molecule type" value="Genomic_DNA"/>
</dbReference>
<feature type="repeat" description="TPR" evidence="1">
    <location>
        <begin position="425"/>
        <end position="458"/>
    </location>
</feature>
<evidence type="ECO:0000313" key="5">
    <source>
        <dbReference type="Proteomes" id="UP000189462"/>
    </source>
</evidence>
<keyword evidence="5" id="KW-1185">Reference proteome</keyword>
<feature type="compositionally biased region" description="Acidic residues" evidence="2">
    <location>
        <begin position="499"/>
        <end position="519"/>
    </location>
</feature>
<evidence type="ECO:0000256" key="1">
    <source>
        <dbReference type="PROSITE-ProRule" id="PRU00339"/>
    </source>
</evidence>
<dbReference type="OrthoDB" id="5758047at2"/>
<name>A0A1V3NF11_9GAMM</name>
<gene>
    <name evidence="4" type="ORF">B1C78_11500</name>
</gene>
<dbReference type="Pfam" id="PF13519">
    <property type="entry name" value="VWA_2"/>
    <property type="match status" value="1"/>
</dbReference>
<accession>A0A1V3NF11</accession>
<dbReference type="SMART" id="SM00028">
    <property type="entry name" value="TPR"/>
    <property type="match status" value="2"/>
</dbReference>
<dbReference type="PANTHER" id="PTHR22550">
    <property type="entry name" value="SPORE GERMINATION PROTEIN"/>
    <property type="match status" value="1"/>
</dbReference>
<dbReference type="InterPro" id="IPR019734">
    <property type="entry name" value="TPR_rpt"/>
</dbReference>
<feature type="region of interest" description="Disordered" evidence="2">
    <location>
        <begin position="470"/>
        <end position="519"/>
    </location>
</feature>
<feature type="region of interest" description="Disordered" evidence="2">
    <location>
        <begin position="527"/>
        <end position="546"/>
    </location>
</feature>
<evidence type="ECO:0000313" key="4">
    <source>
        <dbReference type="EMBL" id="OOG23366.1"/>
    </source>
</evidence>
<dbReference type="SUPFAM" id="SSF53300">
    <property type="entry name" value="vWA-like"/>
    <property type="match status" value="1"/>
</dbReference>
<dbReference type="AlphaFoldDB" id="A0A1V3NF11"/>
<sequence length="587" mass="62960">MSLSTLVPPLLWQLEWRTPPWLALALLPWCLLALSRWRDRPLLRYADAALRPWALERPGHRGALRFAAVALAWLLLAAALAGPRIPMTVEAAGQGHRSDLSLMLVLDVSRTMLAEDVTPRRLQRAMLETDALLEHLQGERVGVVAVSGRPLLLTPPTTDRDVLRHYLERAPGVMSDLSGKALAGGLRLAREAMTGEAGAVVLITDGDSRALAEPHRTDLLAEASRLREAGLALYVLGVGGAEAVAVPAPGGGLLREGGEAVLSRMDVRALEQLAGTGGGRYAAAGTVGARWDRLYTAGIARIPSATQVHQWRDLYGWLLAPALVLLLLSWYRPGPGAVPAVLLGALLIPVYSGPAHADASRHEARAHAAYTAGDYHAALHAYVRLGGFAGRMGEGASAYRLGDHAHAAEAFTRALLEAPGDRERAEALFNLGNARFRQGEMAAAVEAYRGALAYPSPHGERILHNLARAASRAPDPADAGLAGRRTRQATEDVGRMDLEETPDFPEDEGPSDAVAEEGERDALGEAVARGERMPEGTGAAGRPGVVLDVSREYDAALMKLDRLEDRDLRLLRALRDREAPRDLESGR</sequence>
<feature type="compositionally biased region" description="Basic and acidic residues" evidence="2">
    <location>
        <begin position="488"/>
        <end position="498"/>
    </location>
</feature>
<proteinExistence type="predicted"/>
<dbReference type="PROSITE" id="PS50234">
    <property type="entry name" value="VWFA"/>
    <property type="match status" value="1"/>
</dbReference>
<reference evidence="4 5" key="1">
    <citation type="submission" date="2017-02" db="EMBL/GenBank/DDBJ databases">
        <title>Genomic diversity within the haloalkaliphilic genus Thioalkalivibrio.</title>
        <authorList>
            <person name="Ahn A.-C."/>
            <person name="Meier-Kolthoff J."/>
            <person name="Overmars L."/>
            <person name="Richter M."/>
            <person name="Woyke T."/>
            <person name="Sorokin D.Y."/>
            <person name="Muyzer G."/>
        </authorList>
    </citation>
    <scope>NUCLEOTIDE SEQUENCE [LARGE SCALE GENOMIC DNA]</scope>
    <source>
        <strain evidence="4 5">ALJD</strain>
    </source>
</reference>
<dbReference type="PANTHER" id="PTHR22550:SF14">
    <property type="entry name" value="VWFA DOMAIN-CONTAINING PROTEIN"/>
    <property type="match status" value="1"/>
</dbReference>
<dbReference type="InterPro" id="IPR011990">
    <property type="entry name" value="TPR-like_helical_dom_sf"/>
</dbReference>
<dbReference type="Gene3D" id="1.25.40.10">
    <property type="entry name" value="Tetratricopeptide repeat domain"/>
    <property type="match status" value="1"/>
</dbReference>
<dbReference type="SUPFAM" id="SSF48452">
    <property type="entry name" value="TPR-like"/>
    <property type="match status" value="1"/>
</dbReference>
<evidence type="ECO:0000256" key="2">
    <source>
        <dbReference type="SAM" id="MobiDB-lite"/>
    </source>
</evidence>
<dbReference type="SMART" id="SM00327">
    <property type="entry name" value="VWA"/>
    <property type="match status" value="1"/>
</dbReference>
<dbReference type="RefSeq" id="WP_139349910.1">
    <property type="nucleotide sequence ID" value="NZ_MVBK01000067.1"/>
</dbReference>
<dbReference type="InterPro" id="IPR050768">
    <property type="entry name" value="UPF0353/GerABKA_families"/>
</dbReference>
<dbReference type="InterPro" id="IPR002035">
    <property type="entry name" value="VWF_A"/>
</dbReference>
<comment type="caution">
    <text evidence="4">The sequence shown here is derived from an EMBL/GenBank/DDBJ whole genome shotgun (WGS) entry which is preliminary data.</text>
</comment>
<feature type="compositionally biased region" description="Low complexity" evidence="2">
    <location>
        <begin position="470"/>
        <end position="479"/>
    </location>
</feature>
<dbReference type="Proteomes" id="UP000189462">
    <property type="component" value="Unassembled WGS sequence"/>
</dbReference>
<keyword evidence="1" id="KW-0802">TPR repeat</keyword>
<organism evidence="4 5">
    <name type="scientific">Thioalkalivibrio denitrificans</name>
    <dbReference type="NCBI Taxonomy" id="108003"/>
    <lineage>
        <taxon>Bacteria</taxon>
        <taxon>Pseudomonadati</taxon>
        <taxon>Pseudomonadota</taxon>
        <taxon>Gammaproteobacteria</taxon>
        <taxon>Chromatiales</taxon>
        <taxon>Ectothiorhodospiraceae</taxon>
        <taxon>Thioalkalivibrio</taxon>
    </lineage>
</organism>
<dbReference type="STRING" id="108003.B1C78_11500"/>
<protein>
    <recommendedName>
        <fullName evidence="3">VWFA domain-containing protein</fullName>
    </recommendedName>
</protein>
<dbReference type="Gene3D" id="3.40.50.410">
    <property type="entry name" value="von Willebrand factor, type A domain"/>
    <property type="match status" value="1"/>
</dbReference>